<accession>A0A1U9WQQ5</accession>
<sequence>MVKCAICGYELTIDEEIEVMLADDDECPKCGGGLTVE</sequence>
<name>A0A1U9WQQ5_9CAUD</name>
<dbReference type="RefSeq" id="YP_009600118.1">
    <property type="nucleotide sequence ID" value="NC_041918.2"/>
</dbReference>
<evidence type="ECO:0000313" key="1">
    <source>
        <dbReference type="EMBL" id="AQY55092.1"/>
    </source>
</evidence>
<evidence type="ECO:0000313" key="2">
    <source>
        <dbReference type="Proteomes" id="UP000225660"/>
    </source>
</evidence>
<proteinExistence type="predicted"/>
<protein>
    <submittedName>
        <fullName evidence="1">Uncharacterized protein</fullName>
    </submittedName>
</protein>
<organism evidence="1 2">
    <name type="scientific">Geobacillus phage TP-84</name>
    <dbReference type="NCBI Taxonomy" id="1965361"/>
    <lineage>
        <taxon>Viruses</taxon>
        <taxon>Duplodnaviria</taxon>
        <taxon>Heunggongvirae</taxon>
        <taxon>Uroviricota</taxon>
        <taxon>Caudoviricetes</taxon>
        <taxon>Saundersvirus</taxon>
        <taxon>Saundersvirus Tp84</taxon>
    </lineage>
</organism>
<dbReference type="EMBL" id="KY565347">
    <property type="protein sequence ID" value="AQY55092.1"/>
    <property type="molecule type" value="Genomic_DNA"/>
</dbReference>
<keyword evidence="2" id="KW-1185">Reference proteome</keyword>
<dbReference type="Proteomes" id="UP000225660">
    <property type="component" value="Segment"/>
</dbReference>
<reference evidence="1" key="1">
    <citation type="submission" date="2017-10" db="EMBL/GenBank/DDBJ databases">
        <title>Sequence, genome organization and annotation of the thermophilic 47,7-kb bacterophage TO-84 that infects Geobacillus stearothermophilus.</title>
        <authorList>
            <person name="Skowron P.M."/>
            <person name="Kropinski A."/>
            <person name="Los M."/>
        </authorList>
    </citation>
    <scope>NUCLEOTIDE SEQUENCE [LARGE SCALE GENOMIC DNA]</scope>
</reference>
<dbReference type="GeneID" id="40075880"/>
<dbReference type="KEGG" id="vg:40075880"/>